<dbReference type="RefSeq" id="XP_027363164.1">
    <property type="nucleotide sequence ID" value="XM_027507363.1"/>
</dbReference>
<dbReference type="AlphaFoldDB" id="A0A8B8M7W0"/>
<accession>A0A8B8M7W0</accession>
<gene>
    <name evidence="3" type="primary">LOC113870854</name>
</gene>
<evidence type="ECO:0000256" key="1">
    <source>
        <dbReference type="SAM" id="MobiDB-lite"/>
    </source>
</evidence>
<proteinExistence type="predicted"/>
<organism evidence="2 3">
    <name type="scientific">Abrus precatorius</name>
    <name type="common">Indian licorice</name>
    <name type="synonym">Glycine abrus</name>
    <dbReference type="NCBI Taxonomy" id="3816"/>
    <lineage>
        <taxon>Eukaryota</taxon>
        <taxon>Viridiplantae</taxon>
        <taxon>Streptophyta</taxon>
        <taxon>Embryophyta</taxon>
        <taxon>Tracheophyta</taxon>
        <taxon>Spermatophyta</taxon>
        <taxon>Magnoliopsida</taxon>
        <taxon>eudicotyledons</taxon>
        <taxon>Gunneridae</taxon>
        <taxon>Pentapetalae</taxon>
        <taxon>rosids</taxon>
        <taxon>fabids</taxon>
        <taxon>Fabales</taxon>
        <taxon>Fabaceae</taxon>
        <taxon>Papilionoideae</taxon>
        <taxon>50 kb inversion clade</taxon>
        <taxon>NPAAA clade</taxon>
        <taxon>indigoferoid/millettioid clade</taxon>
        <taxon>Abreae</taxon>
        <taxon>Abrus</taxon>
    </lineage>
</organism>
<feature type="region of interest" description="Disordered" evidence="1">
    <location>
        <begin position="1"/>
        <end position="20"/>
    </location>
</feature>
<evidence type="ECO:0000313" key="3">
    <source>
        <dbReference type="RefSeq" id="XP_027363164.1"/>
    </source>
</evidence>
<name>A0A8B8M7W0_ABRPR</name>
<dbReference type="OrthoDB" id="5964980at2759"/>
<protein>
    <submittedName>
        <fullName evidence="3">Uncharacterized protein LOC113870854</fullName>
    </submittedName>
</protein>
<evidence type="ECO:0000313" key="2">
    <source>
        <dbReference type="Proteomes" id="UP000694853"/>
    </source>
</evidence>
<dbReference type="Proteomes" id="UP000694853">
    <property type="component" value="Unplaced"/>
</dbReference>
<dbReference type="GeneID" id="113870854"/>
<keyword evidence="2" id="KW-1185">Reference proteome</keyword>
<reference evidence="2" key="1">
    <citation type="journal article" date="2019" name="Toxins">
        <title>Detection of Abrin-Like and Prepropulchellin-Like Toxin Genes and Transcripts Using Whole Genome Sequencing and Full-Length Transcript Sequencing of Abrus precatorius.</title>
        <authorList>
            <person name="Hovde B.T."/>
            <person name="Daligault H.E."/>
            <person name="Hanschen E.R."/>
            <person name="Kunde Y.A."/>
            <person name="Johnson M.B."/>
            <person name="Starkenburg S.R."/>
            <person name="Johnson S.L."/>
        </authorList>
    </citation>
    <scope>NUCLEOTIDE SEQUENCE [LARGE SCALE GENOMIC DNA]</scope>
</reference>
<reference evidence="3" key="2">
    <citation type="submission" date="2025-08" db="UniProtKB">
        <authorList>
            <consortium name="RefSeq"/>
        </authorList>
    </citation>
    <scope>IDENTIFICATION</scope>
    <source>
        <tissue evidence="3">Young leaves</tissue>
    </source>
</reference>
<sequence>MIDISPFEDSFEERSTNPSRHFHQALKEALLRKEQLSFYKKLSSDKFSRCNRQNHSSDKWTSCTSSATVDDFLERGRGKRERERKVHFDDVTFPLKSEGKARRLKIMRYLGLVAPVGSPF</sequence>
<dbReference type="KEGG" id="aprc:113870854"/>